<dbReference type="KEGG" id="kne:92182079"/>
<feature type="compositionally biased region" description="Basic and acidic residues" evidence="1">
    <location>
        <begin position="72"/>
        <end position="101"/>
    </location>
</feature>
<reference evidence="2 3" key="1">
    <citation type="journal article" date="2024" name="bioRxiv">
        <title>Comparative genomics of Cryptococcus and Kwoniella reveals pathogenesis evolution and contrasting karyotype dynamics via intercentromeric recombination or chromosome fusion.</title>
        <authorList>
            <person name="Coelho M.A."/>
            <person name="David-Palma M."/>
            <person name="Shea T."/>
            <person name="Bowers K."/>
            <person name="McGinley-Smith S."/>
            <person name="Mohammad A.W."/>
            <person name="Gnirke A."/>
            <person name="Yurkov A.M."/>
            <person name="Nowrousian M."/>
            <person name="Sun S."/>
            <person name="Cuomo C.A."/>
            <person name="Heitman J."/>
        </authorList>
    </citation>
    <scope>NUCLEOTIDE SEQUENCE [LARGE SCALE GENOMIC DNA]</scope>
    <source>
        <strain evidence="2 3">CBS 13917</strain>
    </source>
</reference>
<feature type="region of interest" description="Disordered" evidence="1">
    <location>
        <begin position="293"/>
        <end position="383"/>
    </location>
</feature>
<dbReference type="Proteomes" id="UP001388673">
    <property type="component" value="Unassembled WGS sequence"/>
</dbReference>
<evidence type="ECO:0000313" key="3">
    <source>
        <dbReference type="Proteomes" id="UP001388673"/>
    </source>
</evidence>
<feature type="region of interest" description="Disordered" evidence="1">
    <location>
        <begin position="132"/>
        <end position="159"/>
    </location>
</feature>
<comment type="caution">
    <text evidence="2">The sequence shown here is derived from an EMBL/GenBank/DDBJ whole genome shotgun (WGS) entry which is preliminary data.</text>
</comment>
<feature type="compositionally biased region" description="Polar residues" evidence="1">
    <location>
        <begin position="332"/>
        <end position="342"/>
    </location>
</feature>
<feature type="region of interest" description="Disordered" evidence="1">
    <location>
        <begin position="189"/>
        <end position="208"/>
    </location>
</feature>
<dbReference type="AlphaFoldDB" id="A0AAW0YWP3"/>
<name>A0AAW0YWP3_9TREE</name>
<feature type="compositionally biased region" description="Low complexity" evidence="1">
    <location>
        <begin position="248"/>
        <end position="261"/>
    </location>
</feature>
<feature type="compositionally biased region" description="Low complexity" evidence="1">
    <location>
        <begin position="721"/>
        <end position="733"/>
    </location>
</feature>
<protein>
    <submittedName>
        <fullName evidence="2">Uncharacterized protein</fullName>
    </submittedName>
</protein>
<evidence type="ECO:0000313" key="2">
    <source>
        <dbReference type="EMBL" id="KAK8849487.1"/>
    </source>
</evidence>
<accession>A0AAW0YWP3</accession>
<feature type="region of interest" description="Disordered" evidence="1">
    <location>
        <begin position="248"/>
        <end position="280"/>
    </location>
</feature>
<organism evidence="2 3">
    <name type="scientific">Kwoniella newhampshirensis</name>
    <dbReference type="NCBI Taxonomy" id="1651941"/>
    <lineage>
        <taxon>Eukaryota</taxon>
        <taxon>Fungi</taxon>
        <taxon>Dikarya</taxon>
        <taxon>Basidiomycota</taxon>
        <taxon>Agaricomycotina</taxon>
        <taxon>Tremellomycetes</taxon>
        <taxon>Tremellales</taxon>
        <taxon>Cryptococcaceae</taxon>
        <taxon>Kwoniella</taxon>
    </lineage>
</organism>
<feature type="compositionally biased region" description="Polar residues" evidence="1">
    <location>
        <begin position="986"/>
        <end position="999"/>
    </location>
</feature>
<gene>
    <name evidence="2" type="ORF">IAR55_004821</name>
</gene>
<evidence type="ECO:0000256" key="1">
    <source>
        <dbReference type="SAM" id="MobiDB-lite"/>
    </source>
</evidence>
<feature type="compositionally biased region" description="Low complexity" evidence="1">
    <location>
        <begin position="42"/>
        <end position="56"/>
    </location>
</feature>
<feature type="region of interest" description="Disordered" evidence="1">
    <location>
        <begin position="490"/>
        <end position="510"/>
    </location>
</feature>
<sequence>MSLPSNGSTAPTITSPFLAWPSKPMARTSPLSPPTSTAFDGPSTSYPSVYSSPTKSDPNGEEAPGRRKASPKGKEKALDMPELRVMGELEGDHDQQQRERNYAPPSKPLQPHQLGRIAQSFGIVIPHLSQLPSPTLSSPTHRPLSPPCSTSPSMASLNKGRLSPLLSASAPTRPTPHLLSVIPPLTLLPTSSSSDLEQSHQRERKWRRGRLLPLQPTLGSMLVCIAREYGLPSTVGLAVYLVLPSTTANGTNGGSTSASSAMSDYSSEDGEPSGPRISSSAWSTLFSSHLMPNNNKAAVTSPSSTPSHTPDKRFGTLGRDIPFPPSPLSLLQAKTSISSHSNRPGHKPEVRSLSTEPTPTKPPVLTHSSHPSTSSSSNVPPTPASLDVLSFSSPSPNPIVGAIEFDVDLDEAIWYNEWKRSGKQSRHRRALTAEGGMKELNLVRKHQDERPRFLKELDVNRPTPRPEQASGQEKDVVSVSASFFGFADADVDGPGEIPTSNGGEQDEEEEEMEDTMVDEVVSLLKAEGVTKDDLLSSPVAFVAEDSHTSEKVINPAVKKVQDILEKRGSGIVMSEQLDDLEKVMRQLSPRDIRLTSPRLLTPRMAAKVANVSLTLPEVPKRGTSRHPTSPLAGGSIAPVFTAPLIASDPDTTTDVSAEAPITLEDAAELDAPRPAWPAVPFRSPGSPSSVHEFFARPPPTQRNVSSPASISSETQRRMLAESEAAASSAKAVEWVPRRPARPPSPKLDHQRTMSHTLSPELVDLLRSPPSVGPGSGTSPVGAPLSPPASSEEKDKRHRSRTGSMSLKGLRHQMSAKNLGQMWKNDKDSVPMPVQSQRNETVGLFKGGIEVEKSSFPGLREGQSQRSISGPIPTSASSHSTEFGAIYENENDSSSYPDPRNSNAIASLPSRTGKFTSKIFNPSFGFRKHDDTHTKSGEKDKMSRRKPSHDGSIQISGPIMSSFEHKIGTFATSTTSSTGAMDRPANHTRNFSHSSQQQPGSPRVTPASPHSPGSKSVRRKPVPGVGMEEGQDAMMKSSMSLGSMASFVLEDAPKGRRGLGLGM</sequence>
<feature type="compositionally biased region" description="Polar residues" evidence="1">
    <location>
        <begin position="1"/>
        <end position="15"/>
    </location>
</feature>
<feature type="region of interest" description="Disordered" evidence="1">
    <location>
        <begin position="666"/>
        <end position="810"/>
    </location>
</feature>
<proteinExistence type="predicted"/>
<keyword evidence="3" id="KW-1185">Reference proteome</keyword>
<dbReference type="RefSeq" id="XP_066801375.1">
    <property type="nucleotide sequence ID" value="XM_066947916.1"/>
</dbReference>
<dbReference type="GeneID" id="92182079"/>
<feature type="compositionally biased region" description="Basic and acidic residues" evidence="1">
    <location>
        <begin position="926"/>
        <end position="940"/>
    </location>
</feature>
<feature type="compositionally biased region" description="Low complexity" evidence="1">
    <location>
        <begin position="132"/>
        <end position="143"/>
    </location>
</feature>
<feature type="compositionally biased region" description="Polar residues" evidence="1">
    <location>
        <begin position="861"/>
        <end position="880"/>
    </location>
</feature>
<dbReference type="EMBL" id="JBCAWK010000009">
    <property type="protein sequence ID" value="KAK8849487.1"/>
    <property type="molecule type" value="Genomic_DNA"/>
</dbReference>
<feature type="region of interest" description="Disordered" evidence="1">
    <location>
        <begin position="822"/>
        <end position="1037"/>
    </location>
</feature>
<feature type="region of interest" description="Disordered" evidence="1">
    <location>
        <begin position="1"/>
        <end position="112"/>
    </location>
</feature>
<feature type="compositionally biased region" description="Polar residues" evidence="1">
    <location>
        <begin position="891"/>
        <end position="919"/>
    </location>
</feature>
<feature type="compositionally biased region" description="Polar residues" evidence="1">
    <location>
        <begin position="701"/>
        <end position="713"/>
    </location>
</feature>
<feature type="compositionally biased region" description="Low complexity" evidence="1">
    <location>
        <begin position="363"/>
        <end position="379"/>
    </location>
</feature>